<evidence type="ECO:0000259" key="3">
    <source>
        <dbReference type="PROSITE" id="PS50110"/>
    </source>
</evidence>
<dbReference type="Pfam" id="PF00072">
    <property type="entry name" value="Response_reg"/>
    <property type="match status" value="1"/>
</dbReference>
<evidence type="ECO:0000256" key="1">
    <source>
        <dbReference type="ARBA" id="ARBA00022553"/>
    </source>
</evidence>
<dbReference type="InterPro" id="IPR050595">
    <property type="entry name" value="Bact_response_regulator"/>
</dbReference>
<dbReference type="OrthoDB" id="7326651at2"/>
<organism evidence="4 5">
    <name type="scientific">Gemmobacter megaterium</name>
    <dbReference type="NCBI Taxonomy" id="1086013"/>
    <lineage>
        <taxon>Bacteria</taxon>
        <taxon>Pseudomonadati</taxon>
        <taxon>Pseudomonadota</taxon>
        <taxon>Alphaproteobacteria</taxon>
        <taxon>Rhodobacterales</taxon>
        <taxon>Paracoccaceae</taxon>
        <taxon>Gemmobacter</taxon>
    </lineage>
</organism>
<accession>A0A1N7MA58</accession>
<reference evidence="4 5" key="1">
    <citation type="submission" date="2017-01" db="EMBL/GenBank/DDBJ databases">
        <authorList>
            <person name="Mah S.A."/>
            <person name="Swanson W.J."/>
            <person name="Moy G.W."/>
            <person name="Vacquier V.D."/>
        </authorList>
    </citation>
    <scope>NUCLEOTIDE SEQUENCE [LARGE SCALE GENOMIC DNA]</scope>
    <source>
        <strain evidence="4 5">DSM 26375</strain>
    </source>
</reference>
<dbReference type="InterPro" id="IPR001789">
    <property type="entry name" value="Sig_transdc_resp-reg_receiver"/>
</dbReference>
<dbReference type="SUPFAM" id="SSF52172">
    <property type="entry name" value="CheY-like"/>
    <property type="match status" value="1"/>
</dbReference>
<dbReference type="SMART" id="SM00448">
    <property type="entry name" value="REC"/>
    <property type="match status" value="1"/>
</dbReference>
<keyword evidence="1 2" id="KW-0597">Phosphoprotein</keyword>
<dbReference type="GO" id="GO:0000160">
    <property type="term" value="P:phosphorelay signal transduction system"/>
    <property type="evidence" value="ECO:0007669"/>
    <property type="project" value="InterPro"/>
</dbReference>
<name>A0A1N7MA58_9RHOB</name>
<protein>
    <submittedName>
        <fullName evidence="4">Response regulator receiver domain-containing protein</fullName>
    </submittedName>
</protein>
<dbReference type="EMBL" id="FTOT01000002">
    <property type="protein sequence ID" value="SIS82851.1"/>
    <property type="molecule type" value="Genomic_DNA"/>
</dbReference>
<evidence type="ECO:0000256" key="2">
    <source>
        <dbReference type="PROSITE-ProRule" id="PRU00169"/>
    </source>
</evidence>
<dbReference type="Proteomes" id="UP000186141">
    <property type="component" value="Unassembled WGS sequence"/>
</dbReference>
<dbReference type="AlphaFoldDB" id="A0A1N7MA58"/>
<feature type="domain" description="Response regulatory" evidence="3">
    <location>
        <begin position="5"/>
        <end position="124"/>
    </location>
</feature>
<proteinExistence type="predicted"/>
<keyword evidence="5" id="KW-1185">Reference proteome</keyword>
<dbReference type="InterPro" id="IPR011006">
    <property type="entry name" value="CheY-like_superfamily"/>
</dbReference>
<evidence type="ECO:0000313" key="5">
    <source>
        <dbReference type="Proteomes" id="UP000186141"/>
    </source>
</evidence>
<dbReference type="Gene3D" id="3.40.50.2300">
    <property type="match status" value="1"/>
</dbReference>
<dbReference type="RefSeq" id="WP_076529701.1">
    <property type="nucleotide sequence ID" value="NZ_BMEH01000002.1"/>
</dbReference>
<dbReference type="PANTHER" id="PTHR44591:SF3">
    <property type="entry name" value="RESPONSE REGULATORY DOMAIN-CONTAINING PROTEIN"/>
    <property type="match status" value="1"/>
</dbReference>
<dbReference type="PROSITE" id="PS50110">
    <property type="entry name" value="RESPONSE_REGULATORY"/>
    <property type="match status" value="1"/>
</dbReference>
<dbReference type="STRING" id="1086013.SAMN05421774_102529"/>
<sequence>MAPMRILAVDDDPVFLLLLEHILSSIGYTDLRCVGSGAEALALLRDRQNSFDCLLLDIDMPEMTGIELCRRVRSLPDYRDTPVVMITAMKTLQYVEGAFRAGANDYVHKPVDELEIRTRLRMVGDLLDERRRRASVESRISSDFGLPAVNITFEEAFPITEVSSTIAYLALENYALTLGRLRLYGHTAVAFKVVNAEGIFCSTDGIGYIDTMANVAAAVDGALKSYTHLIAYAGKGEFIAMISQRCELDPYALQDAIEMTLERYERLYQTLNIPLPRVCVGEAQHAGFFTRTSVSSLMRDARESARRAMAAR</sequence>
<feature type="modified residue" description="4-aspartylphosphate" evidence="2">
    <location>
        <position position="57"/>
    </location>
</feature>
<dbReference type="PANTHER" id="PTHR44591">
    <property type="entry name" value="STRESS RESPONSE REGULATOR PROTEIN 1"/>
    <property type="match status" value="1"/>
</dbReference>
<gene>
    <name evidence="4" type="ORF">SAMN05421774_102529</name>
</gene>
<evidence type="ECO:0000313" key="4">
    <source>
        <dbReference type="EMBL" id="SIS82851.1"/>
    </source>
</evidence>